<reference evidence="5 6" key="1">
    <citation type="submission" date="2019-03" db="EMBL/GenBank/DDBJ databases">
        <title>Genomic Encyclopedia of Archaeal and Bacterial Type Strains, Phase II (KMG-II): from individual species to whole genera.</title>
        <authorList>
            <person name="Goeker M."/>
        </authorList>
    </citation>
    <scope>NUCLEOTIDE SEQUENCE [LARGE SCALE GENOMIC DNA]</scope>
    <source>
        <strain evidence="5 6">DSM 22554</strain>
    </source>
</reference>
<dbReference type="AlphaFoldDB" id="A0A4R1LUW3"/>
<accession>A0A4R1LUW3</accession>
<evidence type="ECO:0000313" key="5">
    <source>
        <dbReference type="EMBL" id="TCK82642.1"/>
    </source>
</evidence>
<keyword evidence="1" id="KW-0805">Transcription regulation</keyword>
<dbReference type="InterPro" id="IPR009057">
    <property type="entry name" value="Homeodomain-like_sf"/>
</dbReference>
<dbReference type="GO" id="GO:0043565">
    <property type="term" value="F:sequence-specific DNA binding"/>
    <property type="evidence" value="ECO:0007669"/>
    <property type="project" value="InterPro"/>
</dbReference>
<dbReference type="InterPro" id="IPR011051">
    <property type="entry name" value="RmlC_Cupin_sf"/>
</dbReference>
<dbReference type="PROSITE" id="PS00041">
    <property type="entry name" value="HTH_ARAC_FAMILY_1"/>
    <property type="match status" value="1"/>
</dbReference>
<dbReference type="Proteomes" id="UP000294616">
    <property type="component" value="Unassembled WGS sequence"/>
</dbReference>
<dbReference type="InterPro" id="IPR018062">
    <property type="entry name" value="HTH_AraC-typ_CS"/>
</dbReference>
<name>A0A4R1LUW3_9SPHI</name>
<evidence type="ECO:0000256" key="2">
    <source>
        <dbReference type="ARBA" id="ARBA00023125"/>
    </source>
</evidence>
<sequence length="294" mass="33958">MKPELLKVSHQPVLSFSTRQDCLPNINNRWHYHPEIELIYFHKGSGTQFVGDSIKRFEQSNIVLLGSNLPHYWKYDNENHIERQGENPYATVIHFSEDFWGQTFLNVPENKVIKHTLNNAKRGIQISAKKEPVIAGLIEQLVSAEGHTRIILLMEVLALIGLTNSGKPLSSVGFMCNFDEGDKYRIKLIYDYSFANFKDKILLEEIAAIANLTPNSFCRYFKAKTNKTYLQFVNEIRISHACKLLLEDEISIKQICYESGFNNFSSFHSMFKLITGKTPLNYKQSYMPRSFDET</sequence>
<dbReference type="Gene3D" id="1.10.10.60">
    <property type="entry name" value="Homeodomain-like"/>
    <property type="match status" value="2"/>
</dbReference>
<gene>
    <name evidence="5" type="ORF">C8N28_1226</name>
</gene>
<organism evidence="5 6">
    <name type="scientific">Albibacterium bauzanense</name>
    <dbReference type="NCBI Taxonomy" id="653929"/>
    <lineage>
        <taxon>Bacteria</taxon>
        <taxon>Pseudomonadati</taxon>
        <taxon>Bacteroidota</taxon>
        <taxon>Sphingobacteriia</taxon>
        <taxon>Sphingobacteriales</taxon>
        <taxon>Sphingobacteriaceae</taxon>
        <taxon>Albibacterium</taxon>
    </lineage>
</organism>
<evidence type="ECO:0000313" key="6">
    <source>
        <dbReference type="Proteomes" id="UP000294616"/>
    </source>
</evidence>
<dbReference type="Pfam" id="PF12833">
    <property type="entry name" value="HTH_18"/>
    <property type="match status" value="1"/>
</dbReference>
<evidence type="ECO:0000256" key="3">
    <source>
        <dbReference type="ARBA" id="ARBA00023163"/>
    </source>
</evidence>
<evidence type="ECO:0000256" key="1">
    <source>
        <dbReference type="ARBA" id="ARBA00023015"/>
    </source>
</evidence>
<feature type="domain" description="HTH araC/xylS-type" evidence="4">
    <location>
        <begin position="187"/>
        <end position="285"/>
    </location>
</feature>
<comment type="caution">
    <text evidence="5">The sequence shown here is derived from an EMBL/GenBank/DDBJ whole genome shotgun (WGS) entry which is preliminary data.</text>
</comment>
<dbReference type="SMART" id="SM00342">
    <property type="entry name" value="HTH_ARAC"/>
    <property type="match status" value="1"/>
</dbReference>
<keyword evidence="2 5" id="KW-0238">DNA-binding</keyword>
<dbReference type="Gene3D" id="2.60.120.10">
    <property type="entry name" value="Jelly Rolls"/>
    <property type="match status" value="1"/>
</dbReference>
<dbReference type="SUPFAM" id="SSF51182">
    <property type="entry name" value="RmlC-like cupins"/>
    <property type="match status" value="1"/>
</dbReference>
<dbReference type="InterPro" id="IPR018060">
    <property type="entry name" value="HTH_AraC"/>
</dbReference>
<dbReference type="InterPro" id="IPR014710">
    <property type="entry name" value="RmlC-like_jellyroll"/>
</dbReference>
<dbReference type="PANTHER" id="PTHR43280:SF27">
    <property type="entry name" value="TRANSCRIPTIONAL REGULATOR MTLR"/>
    <property type="match status" value="1"/>
</dbReference>
<dbReference type="GO" id="GO:0003700">
    <property type="term" value="F:DNA-binding transcription factor activity"/>
    <property type="evidence" value="ECO:0007669"/>
    <property type="project" value="InterPro"/>
</dbReference>
<dbReference type="PROSITE" id="PS01124">
    <property type="entry name" value="HTH_ARAC_FAMILY_2"/>
    <property type="match status" value="1"/>
</dbReference>
<protein>
    <submittedName>
        <fullName evidence="5">AraC-like DNA-binding protein</fullName>
    </submittedName>
</protein>
<evidence type="ECO:0000259" key="4">
    <source>
        <dbReference type="PROSITE" id="PS01124"/>
    </source>
</evidence>
<keyword evidence="6" id="KW-1185">Reference proteome</keyword>
<dbReference type="RefSeq" id="WP_132222647.1">
    <property type="nucleotide sequence ID" value="NZ_SMGO01000002.1"/>
</dbReference>
<keyword evidence="3" id="KW-0804">Transcription</keyword>
<dbReference type="CDD" id="cd06976">
    <property type="entry name" value="cupin_MtlR-like_N"/>
    <property type="match status" value="1"/>
</dbReference>
<dbReference type="OrthoDB" id="9787988at2"/>
<dbReference type="SUPFAM" id="SSF46689">
    <property type="entry name" value="Homeodomain-like"/>
    <property type="match status" value="2"/>
</dbReference>
<dbReference type="EMBL" id="SMGO01000002">
    <property type="protein sequence ID" value="TCK82642.1"/>
    <property type="molecule type" value="Genomic_DNA"/>
</dbReference>
<proteinExistence type="predicted"/>
<dbReference type="PANTHER" id="PTHR43280">
    <property type="entry name" value="ARAC-FAMILY TRANSCRIPTIONAL REGULATOR"/>
    <property type="match status" value="1"/>
</dbReference>